<evidence type="ECO:0000313" key="9">
    <source>
        <dbReference type="EMBL" id="GJJ14325.1"/>
    </source>
</evidence>
<reference evidence="9" key="1">
    <citation type="submission" date="2021-10" db="EMBL/GenBank/DDBJ databases">
        <title>De novo Genome Assembly of Clathrus columnatus (Basidiomycota, Fungi) Using Illumina and Nanopore Sequence Data.</title>
        <authorList>
            <person name="Ogiso-Tanaka E."/>
            <person name="Itagaki H."/>
            <person name="Hosoya T."/>
            <person name="Hosaka K."/>
        </authorList>
    </citation>
    <scope>NUCLEOTIDE SEQUENCE</scope>
    <source>
        <strain evidence="9">MO-923</strain>
    </source>
</reference>
<feature type="region of interest" description="Disordered" evidence="6">
    <location>
        <begin position="541"/>
        <end position="595"/>
    </location>
</feature>
<gene>
    <name evidence="9" type="ORF">Clacol_008589</name>
</gene>
<dbReference type="SUPFAM" id="SSF54631">
    <property type="entry name" value="CBS-domain pair"/>
    <property type="match status" value="1"/>
</dbReference>
<dbReference type="EMBL" id="BPWL01000009">
    <property type="protein sequence ID" value="GJJ14325.1"/>
    <property type="molecule type" value="Genomic_DNA"/>
</dbReference>
<feature type="transmembrane region" description="Helical" evidence="7">
    <location>
        <begin position="162"/>
        <end position="185"/>
    </location>
</feature>
<comment type="caution">
    <text evidence="9">The sequence shown here is derived from an EMBL/GenBank/DDBJ whole genome shotgun (WGS) entry which is preliminary data.</text>
</comment>
<dbReference type="PROSITE" id="PS51846">
    <property type="entry name" value="CNNM"/>
    <property type="match status" value="1"/>
</dbReference>
<dbReference type="Gene3D" id="3.10.580.10">
    <property type="entry name" value="CBS-domain"/>
    <property type="match status" value="2"/>
</dbReference>
<dbReference type="Pfam" id="PF01595">
    <property type="entry name" value="CNNM"/>
    <property type="match status" value="1"/>
</dbReference>
<keyword evidence="2 5" id="KW-0812">Transmembrane</keyword>
<dbReference type="Proteomes" id="UP001050691">
    <property type="component" value="Unassembled WGS sequence"/>
</dbReference>
<feature type="compositionally biased region" description="Basic and acidic residues" evidence="6">
    <location>
        <begin position="403"/>
        <end position="412"/>
    </location>
</feature>
<feature type="region of interest" description="Disordered" evidence="6">
    <location>
        <begin position="686"/>
        <end position="794"/>
    </location>
</feature>
<feature type="region of interest" description="Disordered" evidence="6">
    <location>
        <begin position="488"/>
        <end position="515"/>
    </location>
</feature>
<evidence type="ECO:0000256" key="1">
    <source>
        <dbReference type="ARBA" id="ARBA00004141"/>
    </source>
</evidence>
<organism evidence="9 10">
    <name type="scientific">Clathrus columnatus</name>
    <dbReference type="NCBI Taxonomy" id="1419009"/>
    <lineage>
        <taxon>Eukaryota</taxon>
        <taxon>Fungi</taxon>
        <taxon>Dikarya</taxon>
        <taxon>Basidiomycota</taxon>
        <taxon>Agaricomycotina</taxon>
        <taxon>Agaricomycetes</taxon>
        <taxon>Phallomycetidae</taxon>
        <taxon>Phallales</taxon>
        <taxon>Clathraceae</taxon>
        <taxon>Clathrus</taxon>
    </lineage>
</organism>
<dbReference type="InterPro" id="IPR044751">
    <property type="entry name" value="Ion_transp-like_CBS"/>
</dbReference>
<protein>
    <recommendedName>
        <fullName evidence="8">CNNM transmembrane domain-containing protein</fullName>
    </recommendedName>
</protein>
<evidence type="ECO:0000313" key="10">
    <source>
        <dbReference type="Proteomes" id="UP001050691"/>
    </source>
</evidence>
<feature type="compositionally biased region" description="Basic and acidic residues" evidence="6">
    <location>
        <begin position="567"/>
        <end position="584"/>
    </location>
</feature>
<dbReference type="CDD" id="cd04590">
    <property type="entry name" value="CBS_pair_CorC_HlyC_assoc"/>
    <property type="match status" value="1"/>
</dbReference>
<feature type="transmembrane region" description="Helical" evidence="7">
    <location>
        <begin position="131"/>
        <end position="150"/>
    </location>
</feature>
<dbReference type="GO" id="GO:0005737">
    <property type="term" value="C:cytoplasm"/>
    <property type="evidence" value="ECO:0007669"/>
    <property type="project" value="TreeGrafter"/>
</dbReference>
<feature type="compositionally biased region" description="Low complexity" evidence="6">
    <location>
        <begin position="585"/>
        <end position="595"/>
    </location>
</feature>
<evidence type="ECO:0000256" key="7">
    <source>
        <dbReference type="SAM" id="Phobius"/>
    </source>
</evidence>
<feature type="compositionally biased region" description="Basic and acidic residues" evidence="6">
    <location>
        <begin position="725"/>
        <end position="746"/>
    </location>
</feature>
<keyword evidence="4 5" id="KW-0472">Membrane</keyword>
<evidence type="ECO:0000256" key="4">
    <source>
        <dbReference type="ARBA" id="ARBA00023136"/>
    </source>
</evidence>
<feature type="region of interest" description="Disordered" evidence="6">
    <location>
        <begin position="403"/>
        <end position="424"/>
    </location>
</feature>
<dbReference type="GO" id="GO:0010960">
    <property type="term" value="P:magnesium ion homeostasis"/>
    <property type="evidence" value="ECO:0007669"/>
    <property type="project" value="InterPro"/>
</dbReference>
<dbReference type="GO" id="GO:0016020">
    <property type="term" value="C:membrane"/>
    <property type="evidence" value="ECO:0007669"/>
    <property type="project" value="UniProtKB-SubCell"/>
</dbReference>
<feature type="domain" description="CNNM transmembrane" evidence="8">
    <location>
        <begin position="42"/>
        <end position="226"/>
    </location>
</feature>
<comment type="subcellular location">
    <subcellularLocation>
        <location evidence="1">Membrane</location>
        <topology evidence="1">Multi-pass membrane protein</topology>
    </subcellularLocation>
</comment>
<feature type="compositionally biased region" description="Low complexity" evidence="6">
    <location>
        <begin position="543"/>
        <end position="563"/>
    </location>
</feature>
<name>A0AAV5AIY8_9AGAM</name>
<dbReference type="AlphaFoldDB" id="A0AAV5AIY8"/>
<sequence length="794" mass="87272">MLISSFLYHFYNANTAVEHNIGSGGGDALVHVNHLVRRVDHHSTFFVVAACLIPVLVILSGIFAGLTLGYMSLDETQLTVLATSGTPQQQEYAKKIIPVRRNGHLLLVSLLLANMVVNETLPVISDEVLGGGVPAVAVSTVLIVIFSEIIPQSICSRYGLYIGAKCAIPVRILMYSLWIIAWPVAKMLEAVLGPHHGIMYRRAELKELINLHSNVSPHGGDLKHDTVNIIGHTLDLQEKVVKDAMTPIDKVFMLHIDATLNYETLRRVCESGHSRVPVYEEVEVKVGTTKVAKKIVGVLLVKQCVLLDPQDETPLRSLPLNKLPSIPYDEPLLTTLDRFQEGRSHMAIVSLFSNGRAASVREAAKTDLTRRFLKNVGFGDGEQSKEDLEKAWDELREGKFEVKEASEHEKPKRFTGTFGGGREQTMPADAVMTGERADDFLKGIDTHVNPLGLITLEDVLEELIGEEIYDEFDLTGPQSASKYIPPAAVAGEEEEQIRRRSPVTEVPPPLKPTASMPAVAHATHMTTKLSPGIQFPKVNIFGRSRSQPGRPRSPSAPSRTVPSIAEKVTEKDEYDDRKDDEKGMTDTTTDGTTLHPTLTIETDATLLPDGSTVSGSGGDSMRLPTIALPTIVDEHERRPSIVSFAERGRVSSAPGTPRNHSPSTRNVTEAILQTQTRRRAAHLLPPGNTAGVDASHPPAVRQVVPKGRFKSSPLSPIGSLAPVPSHDEDHADDDKDKADTKCKDEQTAGIVAWNERTHNIDEQEYEYDTDIEYDDDDQKTTYSDPYIREPREGL</sequence>
<proteinExistence type="predicted"/>
<dbReference type="InterPro" id="IPR045095">
    <property type="entry name" value="ACDP"/>
</dbReference>
<dbReference type="PANTHER" id="PTHR12064:SF90">
    <property type="entry name" value="CNNM TRANSMEMBRANE DOMAIN-CONTAINING PROTEIN"/>
    <property type="match status" value="1"/>
</dbReference>
<evidence type="ECO:0000256" key="6">
    <source>
        <dbReference type="SAM" id="MobiDB-lite"/>
    </source>
</evidence>
<dbReference type="GO" id="GO:0030026">
    <property type="term" value="P:intracellular manganese ion homeostasis"/>
    <property type="evidence" value="ECO:0007669"/>
    <property type="project" value="TreeGrafter"/>
</dbReference>
<feature type="compositionally biased region" description="Acidic residues" evidence="6">
    <location>
        <begin position="762"/>
        <end position="777"/>
    </location>
</feature>
<feature type="transmembrane region" description="Helical" evidence="7">
    <location>
        <begin position="45"/>
        <end position="68"/>
    </location>
</feature>
<dbReference type="InterPro" id="IPR046342">
    <property type="entry name" value="CBS_dom_sf"/>
</dbReference>
<evidence type="ECO:0000256" key="5">
    <source>
        <dbReference type="PROSITE-ProRule" id="PRU01193"/>
    </source>
</evidence>
<evidence type="ECO:0000259" key="8">
    <source>
        <dbReference type="PROSITE" id="PS51846"/>
    </source>
</evidence>
<keyword evidence="3 5" id="KW-1133">Transmembrane helix</keyword>
<evidence type="ECO:0000256" key="2">
    <source>
        <dbReference type="ARBA" id="ARBA00022692"/>
    </source>
</evidence>
<evidence type="ECO:0000256" key="3">
    <source>
        <dbReference type="ARBA" id="ARBA00022989"/>
    </source>
</evidence>
<feature type="transmembrane region" description="Helical" evidence="7">
    <location>
        <begin position="104"/>
        <end position="125"/>
    </location>
</feature>
<keyword evidence="10" id="KW-1185">Reference proteome</keyword>
<dbReference type="FunFam" id="3.10.580.10:FF:000053">
    <property type="entry name" value="Unplaced genomic scaffold supercont1.12, whole genome shotgun sequence"/>
    <property type="match status" value="1"/>
</dbReference>
<accession>A0AAV5AIY8</accession>
<dbReference type="PANTHER" id="PTHR12064">
    <property type="entry name" value="METAL TRANSPORTER CNNM"/>
    <property type="match status" value="1"/>
</dbReference>
<dbReference type="InterPro" id="IPR002550">
    <property type="entry name" value="CNNM"/>
</dbReference>